<keyword evidence="2" id="KW-1185">Reference proteome</keyword>
<accession>A0A6A6SMC0</accession>
<feature type="non-terminal residue" evidence="1">
    <location>
        <position position="112"/>
    </location>
</feature>
<evidence type="ECO:0000313" key="2">
    <source>
        <dbReference type="Proteomes" id="UP000799324"/>
    </source>
</evidence>
<evidence type="ECO:0000313" key="1">
    <source>
        <dbReference type="EMBL" id="KAF2647763.1"/>
    </source>
</evidence>
<dbReference type="Gene3D" id="2.60.120.260">
    <property type="entry name" value="Galactose-binding domain-like"/>
    <property type="match status" value="1"/>
</dbReference>
<organism evidence="1 2">
    <name type="scientific">Lophiostoma macrostomum CBS 122681</name>
    <dbReference type="NCBI Taxonomy" id="1314788"/>
    <lineage>
        <taxon>Eukaryota</taxon>
        <taxon>Fungi</taxon>
        <taxon>Dikarya</taxon>
        <taxon>Ascomycota</taxon>
        <taxon>Pezizomycotina</taxon>
        <taxon>Dothideomycetes</taxon>
        <taxon>Pleosporomycetidae</taxon>
        <taxon>Pleosporales</taxon>
        <taxon>Lophiostomataceae</taxon>
        <taxon>Lophiostoma</taxon>
    </lineage>
</organism>
<protein>
    <submittedName>
        <fullName evidence="1">Uncharacterized protein</fullName>
    </submittedName>
</protein>
<gene>
    <name evidence="1" type="ORF">K491DRAFT_556432</name>
</gene>
<proteinExistence type="predicted"/>
<name>A0A6A6SMC0_9PLEO</name>
<feature type="non-terminal residue" evidence="1">
    <location>
        <position position="1"/>
    </location>
</feature>
<dbReference type="Proteomes" id="UP000799324">
    <property type="component" value="Unassembled WGS sequence"/>
</dbReference>
<dbReference type="EMBL" id="MU004585">
    <property type="protein sequence ID" value="KAF2647763.1"/>
    <property type="molecule type" value="Genomic_DNA"/>
</dbReference>
<dbReference type="OrthoDB" id="2578740at2759"/>
<sequence>EKEIDVVNSNHHLGPLGMLRVSHNIFDSILTTGKYMHMDKERTSSGRIVKLESSIWPAAVLFNAGEKFVVGVSVHDMRSPDFGLLRGATLPENKGRHVLHVSEYYESYVEIP</sequence>
<reference evidence="1" key="1">
    <citation type="journal article" date="2020" name="Stud. Mycol.">
        <title>101 Dothideomycetes genomes: a test case for predicting lifestyles and emergence of pathogens.</title>
        <authorList>
            <person name="Haridas S."/>
            <person name="Albert R."/>
            <person name="Binder M."/>
            <person name="Bloem J."/>
            <person name="Labutti K."/>
            <person name="Salamov A."/>
            <person name="Andreopoulos B."/>
            <person name="Baker S."/>
            <person name="Barry K."/>
            <person name="Bills G."/>
            <person name="Bluhm B."/>
            <person name="Cannon C."/>
            <person name="Castanera R."/>
            <person name="Culley D."/>
            <person name="Daum C."/>
            <person name="Ezra D."/>
            <person name="Gonzalez J."/>
            <person name="Henrissat B."/>
            <person name="Kuo A."/>
            <person name="Liang C."/>
            <person name="Lipzen A."/>
            <person name="Lutzoni F."/>
            <person name="Magnuson J."/>
            <person name="Mondo S."/>
            <person name="Nolan M."/>
            <person name="Ohm R."/>
            <person name="Pangilinan J."/>
            <person name="Park H.-J."/>
            <person name="Ramirez L."/>
            <person name="Alfaro M."/>
            <person name="Sun H."/>
            <person name="Tritt A."/>
            <person name="Yoshinaga Y."/>
            <person name="Zwiers L.-H."/>
            <person name="Turgeon B."/>
            <person name="Goodwin S."/>
            <person name="Spatafora J."/>
            <person name="Crous P."/>
            <person name="Grigoriev I."/>
        </authorList>
    </citation>
    <scope>NUCLEOTIDE SEQUENCE</scope>
    <source>
        <strain evidence="1">CBS 122681</strain>
    </source>
</reference>
<dbReference type="AlphaFoldDB" id="A0A6A6SMC0"/>